<organism evidence="1 2">
    <name type="scientific">Sphingomonas plantiphila</name>
    <dbReference type="NCBI Taxonomy" id="3163295"/>
    <lineage>
        <taxon>Bacteria</taxon>
        <taxon>Pseudomonadati</taxon>
        <taxon>Pseudomonadota</taxon>
        <taxon>Alphaproteobacteria</taxon>
        <taxon>Sphingomonadales</taxon>
        <taxon>Sphingomonadaceae</taxon>
        <taxon>Sphingomonas</taxon>
    </lineage>
</organism>
<accession>A0ABW8YJ00</accession>
<sequence>MGSSPSPALCAADDRAGDAPLIAADVTRGVCRMLLRHDCVAMAEVPLGDGRRADLMALNVRGEIVIVEVKVSRADLLGDGKWVDYLQHCDRYFWAVPAGFDLSPLDRPDFLPERAGVIVADRYDAAIVREARTVPLASATRRKCTLAFARRAARRVITLTDPDADGLGWGG</sequence>
<evidence type="ECO:0000313" key="1">
    <source>
        <dbReference type="EMBL" id="MFL9840208.1"/>
    </source>
</evidence>
<dbReference type="PIRSF" id="PIRSF031796">
    <property type="entry name" value="UPC031796"/>
    <property type="match status" value="1"/>
</dbReference>
<proteinExistence type="predicted"/>
<keyword evidence="2" id="KW-1185">Reference proteome</keyword>
<comment type="caution">
    <text evidence="1">The sequence shown here is derived from an EMBL/GenBank/DDBJ whole genome shotgun (WGS) entry which is preliminary data.</text>
</comment>
<dbReference type="RefSeq" id="WP_408077154.1">
    <property type="nucleotide sequence ID" value="NZ_JBELQC010000001.1"/>
</dbReference>
<protein>
    <submittedName>
        <fullName evidence="1">MmcB family DNA repair protein</fullName>
    </submittedName>
</protein>
<dbReference type="EMBL" id="JBELQC010000001">
    <property type="protein sequence ID" value="MFL9840208.1"/>
    <property type="molecule type" value="Genomic_DNA"/>
</dbReference>
<evidence type="ECO:0000313" key="2">
    <source>
        <dbReference type="Proteomes" id="UP001629244"/>
    </source>
</evidence>
<reference evidence="1 2" key="1">
    <citation type="submission" date="2024-06" db="EMBL/GenBank/DDBJ databases">
        <authorList>
            <person name="Kaempfer P."/>
            <person name="Viver T."/>
        </authorList>
    </citation>
    <scope>NUCLEOTIDE SEQUENCE [LARGE SCALE GENOMIC DNA]</scope>
    <source>
        <strain evidence="1 2">ST-64</strain>
    </source>
</reference>
<dbReference type="Pfam" id="PF06319">
    <property type="entry name" value="MmcB-like"/>
    <property type="match status" value="1"/>
</dbReference>
<dbReference type="InterPro" id="IPR009394">
    <property type="entry name" value="MmcB-like"/>
</dbReference>
<dbReference type="Proteomes" id="UP001629244">
    <property type="component" value="Unassembled WGS sequence"/>
</dbReference>
<gene>
    <name evidence="1" type="ORF">ABS767_04470</name>
</gene>
<name>A0ABW8YJ00_9SPHN</name>